<evidence type="ECO:0000313" key="17">
    <source>
        <dbReference type="EMBL" id="RMX51130.1"/>
    </source>
</evidence>
<keyword evidence="9" id="KW-0677">Repeat</keyword>
<dbReference type="Pfam" id="PF07645">
    <property type="entry name" value="EGF_CA"/>
    <property type="match status" value="5"/>
</dbReference>
<dbReference type="InterPro" id="IPR001881">
    <property type="entry name" value="EGF-like_Ca-bd_dom"/>
</dbReference>
<evidence type="ECO:0000256" key="3">
    <source>
        <dbReference type="ARBA" id="ARBA00004613"/>
    </source>
</evidence>
<feature type="domain" description="EGF-like" evidence="16">
    <location>
        <begin position="396"/>
        <end position="437"/>
    </location>
</feature>
<dbReference type="GO" id="GO:0016020">
    <property type="term" value="C:membrane"/>
    <property type="evidence" value="ECO:0007669"/>
    <property type="project" value="UniProtKB-SubCell"/>
</dbReference>
<dbReference type="FunFam" id="2.10.25.10:FF:000038">
    <property type="entry name" value="Fibrillin 2"/>
    <property type="match status" value="4"/>
</dbReference>
<evidence type="ECO:0000256" key="13">
    <source>
        <dbReference type="ARBA" id="ARBA00023157"/>
    </source>
</evidence>
<keyword evidence="13" id="KW-1015">Disulfide bond</keyword>
<comment type="cofactor">
    <cofactor evidence="1">
        <name>a divalent metal cation</name>
        <dbReference type="ChEBI" id="CHEBI:60240"/>
    </cofactor>
</comment>
<dbReference type="InterPro" id="IPR024731">
    <property type="entry name" value="NELL2-like_EGF"/>
</dbReference>
<accession>A0A3M6UBT9</accession>
<dbReference type="GO" id="GO:0005576">
    <property type="term" value="C:extracellular region"/>
    <property type="evidence" value="ECO:0007669"/>
    <property type="project" value="UniProtKB-SubCell"/>
</dbReference>
<keyword evidence="4" id="KW-0964">Secreted</keyword>
<dbReference type="PROSITE" id="PS01187">
    <property type="entry name" value="EGF_CA"/>
    <property type="match status" value="3"/>
</dbReference>
<keyword evidence="11" id="KW-1133">Transmembrane helix</keyword>
<organism evidence="17 18">
    <name type="scientific">Pocillopora damicornis</name>
    <name type="common">Cauliflower coral</name>
    <name type="synonym">Millepora damicornis</name>
    <dbReference type="NCBI Taxonomy" id="46731"/>
    <lineage>
        <taxon>Eukaryota</taxon>
        <taxon>Metazoa</taxon>
        <taxon>Cnidaria</taxon>
        <taxon>Anthozoa</taxon>
        <taxon>Hexacorallia</taxon>
        <taxon>Scleractinia</taxon>
        <taxon>Astrocoeniina</taxon>
        <taxon>Pocilloporidae</taxon>
        <taxon>Pocillopora</taxon>
    </lineage>
</organism>
<proteinExistence type="predicted"/>
<keyword evidence="12" id="KW-0472">Membrane</keyword>
<evidence type="ECO:0000256" key="14">
    <source>
        <dbReference type="ARBA" id="ARBA00023180"/>
    </source>
</evidence>
<dbReference type="InterPro" id="IPR050751">
    <property type="entry name" value="ECM_structural_protein"/>
</dbReference>
<sequence length="578" mass="64738">MEIQQDTHICCFLCFPIKPLRGSWGGARLNPRIRLAYSACNPCNFLQCEPRCDIRTVRSKAENKQTTSQKILLPFQVRLYEKKKKKKNWGPLVLCNAFSLRSQAALSFFPIRTSRPRLCESYKHSVCVSHLGGFKCKCKKGYYGANFKSCKPADECELGIHKCHKWAKCLNTKKSYNCKCRLGFDGNGRSRCKHSTEVRCEMSSSLLLNLELFSSYKNHVTLQGLVDITPSGAITFISQLYTARFYCLKKMPECDLEKGTCEKTSKGEFTCKCKRDINECQNDICNKNAECKNIPGSYSCTCKKGFQGNGLSCSDIDECKTRRACGKNEECVNYEGSFLCNCKSGYYGNPPSEKCKDIDECKNDVCDKGAECKNIQGSYSCTCKKGFLGNGSSCFDIDECKTENVCGENAVCVNNKGSFWCNCKSGFYGNPPSEKCEDVDECEVIDCGYGYNCTNTVGFYVCSCAEGFHLSKENQEECEDINECDTDDPCRENGECVNEIGSYTCHCDNGYNFNMTYKECQDINECEQGAKCVENSECVNTAGSYDCACASGYSGDGKYFCEGKKYKNNHRIGVQRAL</sequence>
<dbReference type="InterPro" id="IPR013032">
    <property type="entry name" value="EGF-like_CS"/>
</dbReference>
<feature type="domain" description="EGF-like" evidence="16">
    <location>
        <begin position="522"/>
        <end position="562"/>
    </location>
</feature>
<evidence type="ECO:0000256" key="2">
    <source>
        <dbReference type="ARBA" id="ARBA00004479"/>
    </source>
</evidence>
<dbReference type="PANTHER" id="PTHR24034:SF204">
    <property type="entry name" value="ADHESION G PROTEIN-COUPLED RECEPTOR E1"/>
    <property type="match status" value="1"/>
</dbReference>
<dbReference type="InterPro" id="IPR009030">
    <property type="entry name" value="Growth_fac_rcpt_cys_sf"/>
</dbReference>
<dbReference type="GO" id="GO:0048731">
    <property type="term" value="P:system development"/>
    <property type="evidence" value="ECO:0007669"/>
    <property type="project" value="UniProtKB-ARBA"/>
</dbReference>
<dbReference type="Gene3D" id="2.10.25.10">
    <property type="entry name" value="Laminin"/>
    <property type="match status" value="9"/>
</dbReference>
<comment type="caution">
    <text evidence="15">Lacks conserved residue(s) required for the propagation of feature annotation.</text>
</comment>
<dbReference type="GO" id="GO:0048513">
    <property type="term" value="P:animal organ development"/>
    <property type="evidence" value="ECO:0007669"/>
    <property type="project" value="UniProtKB-ARBA"/>
</dbReference>
<comment type="subcellular location">
    <subcellularLocation>
        <location evidence="2">Membrane</location>
        <topology evidence="2">Single-pass type I membrane protein</topology>
    </subcellularLocation>
    <subcellularLocation>
        <location evidence="3">Secreted</location>
    </subcellularLocation>
</comment>
<comment type="caution">
    <text evidence="17">The sequence shown here is derived from an EMBL/GenBank/DDBJ whole genome shotgun (WGS) entry which is preliminary data.</text>
</comment>
<evidence type="ECO:0000259" key="16">
    <source>
        <dbReference type="PROSITE" id="PS50026"/>
    </source>
</evidence>
<dbReference type="InterPro" id="IPR000742">
    <property type="entry name" value="EGF"/>
</dbReference>
<evidence type="ECO:0000256" key="12">
    <source>
        <dbReference type="ARBA" id="ARBA00023136"/>
    </source>
</evidence>
<dbReference type="Pfam" id="PF12947">
    <property type="entry name" value="EGF_3"/>
    <property type="match status" value="3"/>
</dbReference>
<feature type="domain" description="EGF-like" evidence="16">
    <location>
        <begin position="315"/>
        <end position="356"/>
    </location>
</feature>
<feature type="domain" description="EGF-like" evidence="16">
    <location>
        <begin position="152"/>
        <end position="193"/>
    </location>
</feature>
<dbReference type="InterPro" id="IPR027806">
    <property type="entry name" value="HARBI1_dom"/>
</dbReference>
<dbReference type="Pfam" id="PF12661">
    <property type="entry name" value="hEGF"/>
    <property type="match status" value="1"/>
</dbReference>
<evidence type="ECO:0000313" key="18">
    <source>
        <dbReference type="Proteomes" id="UP000275408"/>
    </source>
</evidence>
<keyword evidence="18" id="KW-1185">Reference proteome</keyword>
<dbReference type="PROSITE" id="PS50026">
    <property type="entry name" value="EGF_3"/>
    <property type="match status" value="8"/>
</dbReference>
<dbReference type="Pfam" id="PF13359">
    <property type="entry name" value="DDE_Tnp_4"/>
    <property type="match status" value="1"/>
</dbReference>
<evidence type="ECO:0000256" key="15">
    <source>
        <dbReference type="PROSITE-ProRule" id="PRU00076"/>
    </source>
</evidence>
<protein>
    <recommendedName>
        <fullName evidence="16">EGF-like domain-containing protein</fullName>
    </recommendedName>
</protein>
<dbReference type="SUPFAM" id="SSF57196">
    <property type="entry name" value="EGF/Laminin"/>
    <property type="match status" value="2"/>
</dbReference>
<evidence type="ECO:0000256" key="8">
    <source>
        <dbReference type="ARBA" id="ARBA00022729"/>
    </source>
</evidence>
<keyword evidence="5 15" id="KW-0245">EGF-like domain</keyword>
<dbReference type="EMBL" id="RCHS01001819">
    <property type="protein sequence ID" value="RMX51130.1"/>
    <property type="molecule type" value="Genomic_DNA"/>
</dbReference>
<evidence type="ECO:0000256" key="11">
    <source>
        <dbReference type="ARBA" id="ARBA00022989"/>
    </source>
</evidence>
<feature type="domain" description="EGF-like" evidence="16">
    <location>
        <begin position="276"/>
        <end position="314"/>
    </location>
</feature>
<evidence type="ECO:0000256" key="9">
    <source>
        <dbReference type="ARBA" id="ARBA00022737"/>
    </source>
</evidence>
<feature type="domain" description="EGF-like" evidence="16">
    <location>
        <begin position="357"/>
        <end position="393"/>
    </location>
</feature>
<dbReference type="STRING" id="46731.A0A3M6UBT9"/>
<dbReference type="SMART" id="SM00179">
    <property type="entry name" value="EGF_CA"/>
    <property type="match status" value="9"/>
</dbReference>
<keyword evidence="6" id="KW-0812">Transmembrane</keyword>
<keyword evidence="10" id="KW-0106">Calcium</keyword>
<evidence type="ECO:0000256" key="4">
    <source>
        <dbReference type="ARBA" id="ARBA00022525"/>
    </source>
</evidence>
<keyword evidence="8" id="KW-0732">Signal</keyword>
<dbReference type="InterPro" id="IPR000152">
    <property type="entry name" value="EGF-type_Asp/Asn_hydroxyl_site"/>
</dbReference>
<dbReference type="AlphaFoldDB" id="A0A3M6UBT9"/>
<dbReference type="GO" id="GO:0005509">
    <property type="term" value="F:calcium ion binding"/>
    <property type="evidence" value="ECO:0007669"/>
    <property type="project" value="InterPro"/>
</dbReference>
<keyword evidence="14" id="KW-0325">Glycoprotein</keyword>
<feature type="domain" description="EGF-like" evidence="16">
    <location>
        <begin position="438"/>
        <end position="479"/>
    </location>
</feature>
<dbReference type="InterPro" id="IPR018097">
    <property type="entry name" value="EGF_Ca-bd_CS"/>
</dbReference>
<name>A0A3M6UBT9_POCDA</name>
<dbReference type="PANTHER" id="PTHR24034">
    <property type="entry name" value="EGF-LIKE DOMAIN-CONTAINING PROTEIN"/>
    <property type="match status" value="1"/>
</dbReference>
<dbReference type="OrthoDB" id="5968980at2759"/>
<dbReference type="Proteomes" id="UP000275408">
    <property type="component" value="Unassembled WGS sequence"/>
</dbReference>
<evidence type="ECO:0000256" key="1">
    <source>
        <dbReference type="ARBA" id="ARBA00001968"/>
    </source>
</evidence>
<dbReference type="FunFam" id="2.10.25.10:FF:000014">
    <property type="entry name" value="Latent-transforming growth factor beta-binding protein 3"/>
    <property type="match status" value="1"/>
</dbReference>
<dbReference type="FunFam" id="2.10.25.10:FF:000202">
    <property type="entry name" value="Multiple epidermal growth factor-like domains 8"/>
    <property type="match status" value="1"/>
</dbReference>
<dbReference type="CDD" id="cd00054">
    <property type="entry name" value="EGF_CA"/>
    <property type="match status" value="7"/>
</dbReference>
<dbReference type="InterPro" id="IPR049883">
    <property type="entry name" value="NOTCH1_EGF-like"/>
</dbReference>
<dbReference type="SMART" id="SM00181">
    <property type="entry name" value="EGF"/>
    <property type="match status" value="9"/>
</dbReference>
<dbReference type="PROSITE" id="PS00010">
    <property type="entry name" value="ASX_HYDROXYL"/>
    <property type="match status" value="8"/>
</dbReference>
<evidence type="ECO:0000256" key="6">
    <source>
        <dbReference type="ARBA" id="ARBA00022692"/>
    </source>
</evidence>
<dbReference type="PROSITE" id="PS01186">
    <property type="entry name" value="EGF_2"/>
    <property type="match status" value="6"/>
</dbReference>
<reference evidence="17 18" key="1">
    <citation type="journal article" date="2018" name="Sci. Rep.">
        <title>Comparative analysis of the Pocillopora damicornis genome highlights role of immune system in coral evolution.</title>
        <authorList>
            <person name="Cunning R."/>
            <person name="Bay R.A."/>
            <person name="Gillette P."/>
            <person name="Baker A.C."/>
            <person name="Traylor-Knowles N."/>
        </authorList>
    </citation>
    <scope>NUCLEOTIDE SEQUENCE [LARGE SCALE GENOMIC DNA]</scope>
    <source>
        <strain evidence="17">RSMAS</strain>
        <tissue evidence="17">Whole animal</tissue>
    </source>
</reference>
<evidence type="ECO:0000256" key="7">
    <source>
        <dbReference type="ARBA" id="ARBA00022723"/>
    </source>
</evidence>
<evidence type="ECO:0000256" key="5">
    <source>
        <dbReference type="ARBA" id="ARBA00022536"/>
    </source>
</evidence>
<keyword evidence="7" id="KW-0479">Metal-binding</keyword>
<evidence type="ECO:0000256" key="10">
    <source>
        <dbReference type="ARBA" id="ARBA00022837"/>
    </source>
</evidence>
<feature type="domain" description="EGF-like" evidence="16">
    <location>
        <begin position="480"/>
        <end position="521"/>
    </location>
</feature>
<gene>
    <name evidence="17" type="ORF">pdam_00020543</name>
</gene>
<dbReference type="SUPFAM" id="SSF57184">
    <property type="entry name" value="Growth factor receptor domain"/>
    <property type="match status" value="2"/>
</dbReference>